<feature type="domain" description="Mandelate racemase/muconate lactonizing enzyme C-terminal" evidence="1">
    <location>
        <begin position="128"/>
        <end position="257"/>
    </location>
</feature>
<dbReference type="KEGG" id="msm:MSMEG_2909"/>
<sequence length="402" mass="44423">MKIVAADVLVTAPGRNYVTLKITTDDGLVGWGDATLNGRELAVASYLRDHVCPQLIGRDAQRIEDTWQYFYKGAYWRRGPVTMTAIAAVDIALWDIKGKAAGMPLYQLLGGAARDGVMVYGHASGASLEEMLDDFAGYVDRGYRAVRAQCAVPGMGKVYGVHPGSSLYEPASAHLPAEESWETGPYLRFAPRMLGAVRERFGFDVHLLHDVHHRLSPIEAARLGRDVEEHRLFWMEDPTPAEDQEAFRLIRQNTTTPLAVGEVFNSIWDCQHLITERLIDYIRTSVSHAGGVTHLRRIFALAELYGVRTGSHGAGDLSPVSFAAALHIDMSVPNFGVQEYMGHVEPADEVFRTNWTFQNGLMHPGDAPGLGVEVDEQAAARFPYDPKSLPVNRRADGSVHDW</sequence>
<reference evidence="2 3" key="1">
    <citation type="submission" date="2006-10" db="EMBL/GenBank/DDBJ databases">
        <authorList>
            <person name="Fleischmann R.D."/>
            <person name="Dodson R.J."/>
            <person name="Haft D.H."/>
            <person name="Merkel J.S."/>
            <person name="Nelson W.C."/>
            <person name="Fraser C.M."/>
        </authorList>
    </citation>
    <scope>NUCLEOTIDE SEQUENCE [LARGE SCALE GENOMIC DNA]</scope>
    <source>
        <strain evidence="3">ATCC 700084 / mc(2)155</strain>
    </source>
</reference>
<dbReference type="PROSITE" id="PS00909">
    <property type="entry name" value="MR_MLE_2"/>
    <property type="match status" value="1"/>
</dbReference>
<dbReference type="RefSeq" id="WP_011728677.1">
    <property type="nucleotide sequence ID" value="NC_008596.1"/>
</dbReference>
<dbReference type="InterPro" id="IPR013342">
    <property type="entry name" value="Mandelate_racemase_C"/>
</dbReference>
<dbReference type="KEGG" id="msb:LJ00_14475"/>
<dbReference type="SFLD" id="SFLDS00001">
    <property type="entry name" value="Enolase"/>
    <property type="match status" value="1"/>
</dbReference>
<dbReference type="PaxDb" id="246196-MSMEI_2836"/>
<dbReference type="SUPFAM" id="SSF51604">
    <property type="entry name" value="Enolase C-terminal domain-like"/>
    <property type="match status" value="1"/>
</dbReference>
<dbReference type="GO" id="GO:0016052">
    <property type="term" value="P:carbohydrate catabolic process"/>
    <property type="evidence" value="ECO:0007669"/>
    <property type="project" value="UniProtKB-ARBA"/>
</dbReference>
<dbReference type="NCBIfam" id="NF011654">
    <property type="entry name" value="PRK15072.1"/>
    <property type="match status" value="1"/>
</dbReference>
<dbReference type="NCBIfam" id="NF043051">
    <property type="entry name" value="ManoateDhtManD"/>
    <property type="match status" value="1"/>
</dbReference>
<dbReference type="InterPro" id="IPR036849">
    <property type="entry name" value="Enolase-like_C_sf"/>
</dbReference>
<dbReference type="STRING" id="246196.MSMEG_2909"/>
<dbReference type="InterPro" id="IPR034593">
    <property type="entry name" value="DgoD-like"/>
</dbReference>
<evidence type="ECO:0000259" key="1">
    <source>
        <dbReference type="SMART" id="SM00922"/>
    </source>
</evidence>
<dbReference type="OrthoDB" id="5241672at2"/>
<dbReference type="GeneID" id="93457689"/>
<dbReference type="InterPro" id="IPR029065">
    <property type="entry name" value="Enolase_C-like"/>
</dbReference>
<dbReference type="PANTHER" id="PTHR48080">
    <property type="entry name" value="D-GALACTONATE DEHYDRATASE-RELATED"/>
    <property type="match status" value="1"/>
</dbReference>
<dbReference type="InterPro" id="IPR029017">
    <property type="entry name" value="Enolase-like_N"/>
</dbReference>
<dbReference type="Gene3D" id="3.30.390.10">
    <property type="entry name" value="Enolase-like, N-terminal domain"/>
    <property type="match status" value="1"/>
</dbReference>
<dbReference type="Pfam" id="PF13378">
    <property type="entry name" value="MR_MLE_C"/>
    <property type="match status" value="1"/>
</dbReference>
<protein>
    <submittedName>
        <fullName evidence="2">Starvation-sensing protein RspA</fullName>
    </submittedName>
</protein>
<dbReference type="PATRIC" id="fig|246196.19.peg.2872"/>
<dbReference type="EMBL" id="CP000480">
    <property type="protein sequence ID" value="ABK69998.1"/>
    <property type="molecule type" value="Genomic_DNA"/>
</dbReference>
<dbReference type="SMART" id="SM00922">
    <property type="entry name" value="MR_MLE"/>
    <property type="match status" value="1"/>
</dbReference>
<accession>A0QWE0</accession>
<keyword evidence="3" id="KW-1185">Reference proteome</keyword>
<dbReference type="Pfam" id="PF02746">
    <property type="entry name" value="MR_MLE_N"/>
    <property type="match status" value="1"/>
</dbReference>
<dbReference type="SFLD" id="SFLDG00033">
    <property type="entry name" value="mannonate_dehydratase"/>
    <property type="match status" value="1"/>
</dbReference>
<dbReference type="InterPro" id="IPR034589">
    <property type="entry name" value="D-mannonate_dehydratase-like"/>
</dbReference>
<organism evidence="2 3">
    <name type="scientific">Mycolicibacterium smegmatis (strain ATCC 700084 / mc(2)155)</name>
    <name type="common">Mycobacterium smegmatis</name>
    <dbReference type="NCBI Taxonomy" id="246196"/>
    <lineage>
        <taxon>Bacteria</taxon>
        <taxon>Bacillati</taxon>
        <taxon>Actinomycetota</taxon>
        <taxon>Actinomycetes</taxon>
        <taxon>Mycobacteriales</taxon>
        <taxon>Mycobacteriaceae</taxon>
        <taxon>Mycolicibacterium</taxon>
    </lineage>
</organism>
<dbReference type="InterPro" id="IPR018110">
    <property type="entry name" value="Mandel_Rmase/mucon_lact_enz_CS"/>
</dbReference>
<name>A0QWE0_MYCS2</name>
<dbReference type="AlphaFoldDB" id="A0QWE0"/>
<dbReference type="GO" id="GO:0008927">
    <property type="term" value="F:mannonate dehydratase activity"/>
    <property type="evidence" value="ECO:0007669"/>
    <property type="project" value="UniProtKB-ARBA"/>
</dbReference>
<dbReference type="InterPro" id="IPR013341">
    <property type="entry name" value="Mandelate_racemase_N_dom"/>
</dbReference>
<dbReference type="Gene3D" id="3.20.20.120">
    <property type="entry name" value="Enolase-like C-terminal domain"/>
    <property type="match status" value="1"/>
</dbReference>
<dbReference type="eggNOG" id="COG4948">
    <property type="taxonomic scope" value="Bacteria"/>
</dbReference>
<dbReference type="PROSITE" id="PS00908">
    <property type="entry name" value="MR_MLE_1"/>
    <property type="match status" value="1"/>
</dbReference>
<proteinExistence type="predicted"/>
<evidence type="ECO:0000313" key="2">
    <source>
        <dbReference type="EMBL" id="ABK69998.1"/>
    </source>
</evidence>
<dbReference type="Proteomes" id="UP000000757">
    <property type="component" value="Chromosome"/>
</dbReference>
<dbReference type="PANTHER" id="PTHR48080:SF6">
    <property type="entry name" value="STARVATION-SENSING PROTEIN RSPA"/>
    <property type="match status" value="1"/>
</dbReference>
<dbReference type="GO" id="GO:0000287">
    <property type="term" value="F:magnesium ion binding"/>
    <property type="evidence" value="ECO:0007669"/>
    <property type="project" value="UniProtKB-ARBA"/>
</dbReference>
<evidence type="ECO:0000313" key="3">
    <source>
        <dbReference type="Proteomes" id="UP000000757"/>
    </source>
</evidence>
<dbReference type="SUPFAM" id="SSF54826">
    <property type="entry name" value="Enolase N-terminal domain-like"/>
    <property type="match status" value="1"/>
</dbReference>
<gene>
    <name evidence="2" type="ordered locus">MSMEG_2909</name>
</gene>
<dbReference type="GO" id="GO:0009063">
    <property type="term" value="P:amino acid catabolic process"/>
    <property type="evidence" value="ECO:0007669"/>
    <property type="project" value="InterPro"/>
</dbReference>